<dbReference type="AlphaFoldDB" id="A0A9D1JKF0"/>
<keyword evidence="4" id="KW-0961">Cell wall biogenesis/degradation</keyword>
<evidence type="ECO:0000256" key="1">
    <source>
        <dbReference type="ARBA" id="ARBA00001561"/>
    </source>
</evidence>
<comment type="caution">
    <text evidence="8">The sequence shown here is derived from an EMBL/GenBank/DDBJ whole genome shotgun (WGS) entry which is preliminary data.</text>
</comment>
<dbReference type="GO" id="GO:0071555">
    <property type="term" value="P:cell wall organization"/>
    <property type="evidence" value="ECO:0007669"/>
    <property type="project" value="UniProtKB-KW"/>
</dbReference>
<feature type="transmembrane region" description="Helical" evidence="6">
    <location>
        <begin position="42"/>
        <end position="63"/>
    </location>
</feature>
<dbReference type="EMBL" id="DVIQ01000035">
    <property type="protein sequence ID" value="HIS31309.1"/>
    <property type="molecule type" value="Genomic_DNA"/>
</dbReference>
<keyword evidence="6" id="KW-0812">Transmembrane</keyword>
<dbReference type="Gene3D" id="3.40.80.10">
    <property type="entry name" value="Peptidoglycan recognition protein-like"/>
    <property type="match status" value="1"/>
</dbReference>
<evidence type="ECO:0000256" key="5">
    <source>
        <dbReference type="SAM" id="MobiDB-lite"/>
    </source>
</evidence>
<dbReference type="CDD" id="cd06583">
    <property type="entry name" value="PGRP"/>
    <property type="match status" value="1"/>
</dbReference>
<feature type="compositionally biased region" description="Basic residues" evidence="5">
    <location>
        <begin position="21"/>
        <end position="34"/>
    </location>
</feature>
<dbReference type="GO" id="GO:0009253">
    <property type="term" value="P:peptidoglycan catabolic process"/>
    <property type="evidence" value="ECO:0007669"/>
    <property type="project" value="InterPro"/>
</dbReference>
<dbReference type="InterPro" id="IPR051206">
    <property type="entry name" value="NAMLAA_amidase_2"/>
</dbReference>
<dbReference type="Proteomes" id="UP000823935">
    <property type="component" value="Unassembled WGS sequence"/>
</dbReference>
<feature type="region of interest" description="Disordered" evidence="5">
    <location>
        <begin position="1"/>
        <end position="34"/>
    </location>
</feature>
<evidence type="ECO:0000256" key="2">
    <source>
        <dbReference type="ARBA" id="ARBA00011901"/>
    </source>
</evidence>
<proteinExistence type="predicted"/>
<comment type="catalytic activity">
    <reaction evidence="1">
        <text>Hydrolyzes the link between N-acetylmuramoyl residues and L-amino acid residues in certain cell-wall glycopeptides.</text>
        <dbReference type="EC" id="3.5.1.28"/>
    </reaction>
</comment>
<dbReference type="InterPro" id="IPR036505">
    <property type="entry name" value="Amidase/PGRP_sf"/>
</dbReference>
<feature type="compositionally biased region" description="Basic and acidic residues" evidence="5">
    <location>
        <begin position="1"/>
        <end position="20"/>
    </location>
</feature>
<dbReference type="SMART" id="SM00644">
    <property type="entry name" value="Ami_2"/>
    <property type="match status" value="1"/>
</dbReference>
<dbReference type="GO" id="GO:0008745">
    <property type="term" value="F:N-acetylmuramoyl-L-alanine amidase activity"/>
    <property type="evidence" value="ECO:0007669"/>
    <property type="project" value="UniProtKB-EC"/>
</dbReference>
<evidence type="ECO:0000313" key="9">
    <source>
        <dbReference type="Proteomes" id="UP000823935"/>
    </source>
</evidence>
<keyword evidence="6" id="KW-1133">Transmembrane helix</keyword>
<protein>
    <recommendedName>
        <fullName evidence="2">N-acetylmuramoyl-L-alanine amidase</fullName>
        <ecNumber evidence="2">3.5.1.28</ecNumber>
    </recommendedName>
</protein>
<evidence type="ECO:0000256" key="6">
    <source>
        <dbReference type="SAM" id="Phobius"/>
    </source>
</evidence>
<dbReference type="PANTHER" id="PTHR30417:SF1">
    <property type="entry name" value="N-ACETYLMURAMOYL-L-ALANINE AMIDASE AMID"/>
    <property type="match status" value="1"/>
</dbReference>
<keyword evidence="3" id="KW-0378">Hydrolase</keyword>
<gene>
    <name evidence="8" type="ORF">IAB44_07150</name>
</gene>
<evidence type="ECO:0000259" key="7">
    <source>
        <dbReference type="SMART" id="SM00644"/>
    </source>
</evidence>
<accession>A0A9D1JKF0</accession>
<sequence length="267" mass="30606">MTEEKRTKKQKNRDTEEGYARRRGRRSRLSPQERKKRRKQEVFLQWLVLGIIVFGAIILFFAYQYGRRRSQPVNLDQSQTEAVSTEADAEAEAILVPEPDIDVQLLTINEYSRPGIPTDPITAIVIHYLANPGTTAQQNRDYFENLKDYQTDKVSSNFIVGLEGEIIQCVPTSEIAYASNSRNHDTVSIENCHPDETGQFNDSTYQSLVHLTAFLCDKFDLDPLNGGIIRHYDVTGKICPKYFVDNEDAWEAFKQDVADYMSQYGAY</sequence>
<keyword evidence="6" id="KW-0472">Membrane</keyword>
<dbReference type="PANTHER" id="PTHR30417">
    <property type="entry name" value="N-ACETYLMURAMOYL-L-ALANINE AMIDASE AMID"/>
    <property type="match status" value="1"/>
</dbReference>
<dbReference type="GO" id="GO:0009254">
    <property type="term" value="P:peptidoglycan turnover"/>
    <property type="evidence" value="ECO:0007669"/>
    <property type="project" value="TreeGrafter"/>
</dbReference>
<evidence type="ECO:0000313" key="8">
    <source>
        <dbReference type="EMBL" id="HIS31309.1"/>
    </source>
</evidence>
<feature type="domain" description="N-acetylmuramoyl-L-alanine amidase" evidence="7">
    <location>
        <begin position="111"/>
        <end position="242"/>
    </location>
</feature>
<organism evidence="8 9">
    <name type="scientific">Candidatus Limivivens intestinipullorum</name>
    <dbReference type="NCBI Taxonomy" id="2840858"/>
    <lineage>
        <taxon>Bacteria</taxon>
        <taxon>Bacillati</taxon>
        <taxon>Bacillota</taxon>
        <taxon>Clostridia</taxon>
        <taxon>Lachnospirales</taxon>
        <taxon>Lachnospiraceae</taxon>
        <taxon>Lachnospiraceae incertae sedis</taxon>
        <taxon>Candidatus Limivivens</taxon>
    </lineage>
</organism>
<dbReference type="SUPFAM" id="SSF55846">
    <property type="entry name" value="N-acetylmuramoyl-L-alanine amidase-like"/>
    <property type="match status" value="1"/>
</dbReference>
<reference evidence="8" key="1">
    <citation type="submission" date="2020-10" db="EMBL/GenBank/DDBJ databases">
        <authorList>
            <person name="Gilroy R."/>
        </authorList>
    </citation>
    <scope>NUCLEOTIDE SEQUENCE</scope>
    <source>
        <strain evidence="8">CHK190-19873</strain>
    </source>
</reference>
<evidence type="ECO:0000256" key="4">
    <source>
        <dbReference type="ARBA" id="ARBA00023316"/>
    </source>
</evidence>
<evidence type="ECO:0000256" key="3">
    <source>
        <dbReference type="ARBA" id="ARBA00022801"/>
    </source>
</evidence>
<dbReference type="Pfam" id="PF01510">
    <property type="entry name" value="Amidase_2"/>
    <property type="match status" value="1"/>
</dbReference>
<dbReference type="InterPro" id="IPR002502">
    <property type="entry name" value="Amidase_domain"/>
</dbReference>
<dbReference type="EC" id="3.5.1.28" evidence="2"/>
<name>A0A9D1JKF0_9FIRM</name>
<reference evidence="8" key="2">
    <citation type="journal article" date="2021" name="PeerJ">
        <title>Extensive microbial diversity within the chicken gut microbiome revealed by metagenomics and culture.</title>
        <authorList>
            <person name="Gilroy R."/>
            <person name="Ravi A."/>
            <person name="Getino M."/>
            <person name="Pursley I."/>
            <person name="Horton D.L."/>
            <person name="Alikhan N.F."/>
            <person name="Baker D."/>
            <person name="Gharbi K."/>
            <person name="Hall N."/>
            <person name="Watson M."/>
            <person name="Adriaenssens E.M."/>
            <person name="Foster-Nyarko E."/>
            <person name="Jarju S."/>
            <person name="Secka A."/>
            <person name="Antonio M."/>
            <person name="Oren A."/>
            <person name="Chaudhuri R.R."/>
            <person name="La Ragione R."/>
            <person name="Hildebrand F."/>
            <person name="Pallen M.J."/>
        </authorList>
    </citation>
    <scope>NUCLEOTIDE SEQUENCE</scope>
    <source>
        <strain evidence="8">CHK190-19873</strain>
    </source>
</reference>